<comment type="caution">
    <text evidence="1">The sequence shown here is derived from an EMBL/GenBank/DDBJ whole genome shotgun (WGS) entry which is preliminary data.</text>
</comment>
<dbReference type="EMBL" id="JAKNRW010000001">
    <property type="protein sequence ID" value="MCK1788717.1"/>
    <property type="molecule type" value="Genomic_DNA"/>
</dbReference>
<accession>A0ABT0ESK4</accession>
<proteinExistence type="predicted"/>
<dbReference type="RefSeq" id="WP_247285732.1">
    <property type="nucleotide sequence ID" value="NZ_JAKNRW010000001.1"/>
</dbReference>
<evidence type="ECO:0000313" key="1">
    <source>
        <dbReference type="EMBL" id="MCK1788717.1"/>
    </source>
</evidence>
<name>A0ABT0ESK4_9PSED</name>
<dbReference type="SUPFAM" id="SSF51206">
    <property type="entry name" value="cAMP-binding domain-like"/>
    <property type="match status" value="1"/>
</dbReference>
<gene>
    <name evidence="1" type="ORF">L9059_00620</name>
</gene>
<dbReference type="InterPro" id="IPR018490">
    <property type="entry name" value="cNMP-bd_dom_sf"/>
</dbReference>
<keyword evidence="2" id="KW-1185">Reference proteome</keyword>
<evidence type="ECO:0000313" key="2">
    <source>
        <dbReference type="Proteomes" id="UP001299876"/>
    </source>
</evidence>
<dbReference type="Gene3D" id="2.60.120.10">
    <property type="entry name" value="Jelly Rolls"/>
    <property type="match status" value="1"/>
</dbReference>
<dbReference type="InterPro" id="IPR014710">
    <property type="entry name" value="RmlC-like_jellyroll"/>
</dbReference>
<sequence>MKHSNISVFETPEPAWFSTVPQKGNWASWLITGSHYGKRVALEPKSVLNIELGGFYIVLKGCVVATALSPEGQGKAVFIDVLRNGDMIWPLKKKQVRFGYEVRTKTYLLSVSKTKYEEFMKANSYSETVLMAAELNLMTKHSQAAQYLFATDLERVKRIIAMLASHPDASPTDRGIEVQATKQEIRTLAGVERRAGVQIFKTLQDEGVLRFSGYKTFYYQFAE</sequence>
<protein>
    <submittedName>
        <fullName evidence="1">Uncharacterized protein</fullName>
    </submittedName>
</protein>
<dbReference type="Proteomes" id="UP001299876">
    <property type="component" value="Unassembled WGS sequence"/>
</dbReference>
<organism evidence="1 2">
    <name type="scientific">Pseudomonas violetae</name>
    <dbReference type="NCBI Taxonomy" id="2915813"/>
    <lineage>
        <taxon>Bacteria</taxon>
        <taxon>Pseudomonadati</taxon>
        <taxon>Pseudomonadota</taxon>
        <taxon>Gammaproteobacteria</taxon>
        <taxon>Pseudomonadales</taxon>
        <taxon>Pseudomonadaceae</taxon>
        <taxon>Pseudomonas</taxon>
    </lineage>
</organism>
<reference evidence="1 2" key="1">
    <citation type="submission" date="2022-02" db="EMBL/GenBank/DDBJ databases">
        <title>Comparative genomics of the first Antarctic Pseudomonas spp. capable of biotransforming 2,4,6-Trinitrotoluene.</title>
        <authorList>
            <person name="Cabrera M.A."/>
            <person name="Marquez S.L."/>
            <person name="Perez-Donoso J.M."/>
        </authorList>
    </citation>
    <scope>NUCLEOTIDE SEQUENCE [LARGE SCALE GENOMIC DNA]</scope>
    <source>
        <strain evidence="1 2">TNT19</strain>
    </source>
</reference>